<name>E3PWL3_ACESD</name>
<dbReference type="KEGG" id="cst:CLOST_0702"/>
<evidence type="ECO:0000313" key="4">
    <source>
        <dbReference type="Proteomes" id="UP000007041"/>
    </source>
</evidence>
<sequence>MDNNYTKLNSEFIDKWANEGWEWGQPIDHETFEKAKNNDWSVVLTPTKPVPKEWFCEMKGAKVLGLASGGGQQMPIFSALGAECTVLDYSEKQLQSEKEVAKRERYEINLVKADMTKPLPFEDEAFDLIFHPVSNCYIEDVVHVWKECYRILKKGGILLAGLDNGINFIFDDEEEKLMNKLPFNPLKDKELYEKSLKNDWGIQFSHTIEEQIGGQLQAGFILTDIFEDINGQGRLHDFNIPTFYATRAVKK</sequence>
<organism evidence="3 4">
    <name type="scientific">Acetoanaerobium sticklandii (strain ATCC 12662 / DSM 519 / JCM 1433 / CCUG 9281 / NCIMB 10654 / HF)</name>
    <name type="common">Clostridium sticklandii</name>
    <dbReference type="NCBI Taxonomy" id="499177"/>
    <lineage>
        <taxon>Bacteria</taxon>
        <taxon>Bacillati</taxon>
        <taxon>Bacillota</taxon>
        <taxon>Clostridia</taxon>
        <taxon>Peptostreptococcales</taxon>
        <taxon>Filifactoraceae</taxon>
        <taxon>Acetoanaerobium</taxon>
    </lineage>
</organism>
<dbReference type="EMBL" id="FP565809">
    <property type="protein sequence ID" value="CBH20828.1"/>
    <property type="molecule type" value="Genomic_DNA"/>
</dbReference>
<dbReference type="PANTHER" id="PTHR44068">
    <property type="entry name" value="ZGC:194242"/>
    <property type="match status" value="1"/>
</dbReference>
<keyword evidence="3" id="KW-0489">Methyltransferase</keyword>
<dbReference type="CDD" id="cd02440">
    <property type="entry name" value="AdoMet_MTases"/>
    <property type="match status" value="1"/>
</dbReference>
<accession>E3PWL3</accession>
<dbReference type="GO" id="GO:0008757">
    <property type="term" value="F:S-adenosylmethionine-dependent methyltransferase activity"/>
    <property type="evidence" value="ECO:0007669"/>
    <property type="project" value="InterPro"/>
</dbReference>
<evidence type="ECO:0000256" key="1">
    <source>
        <dbReference type="ARBA" id="ARBA00022679"/>
    </source>
</evidence>
<evidence type="ECO:0000259" key="2">
    <source>
        <dbReference type="Pfam" id="PF08241"/>
    </source>
</evidence>
<dbReference type="InterPro" id="IPR029063">
    <property type="entry name" value="SAM-dependent_MTases_sf"/>
</dbReference>
<dbReference type="eggNOG" id="COG2226">
    <property type="taxonomic scope" value="Bacteria"/>
</dbReference>
<dbReference type="InterPro" id="IPR013216">
    <property type="entry name" value="Methyltransf_11"/>
</dbReference>
<evidence type="ECO:0000313" key="3">
    <source>
        <dbReference type="EMBL" id="CBH20828.1"/>
    </source>
</evidence>
<dbReference type="PANTHER" id="PTHR44068:SF11">
    <property type="entry name" value="GERANYL DIPHOSPHATE 2-C-METHYLTRANSFERASE"/>
    <property type="match status" value="1"/>
</dbReference>
<dbReference type="SUPFAM" id="SSF53335">
    <property type="entry name" value="S-adenosyl-L-methionine-dependent methyltransferases"/>
    <property type="match status" value="1"/>
</dbReference>
<proteinExistence type="predicted"/>
<keyword evidence="1 3" id="KW-0808">Transferase</keyword>
<keyword evidence="4" id="KW-1185">Reference proteome</keyword>
<dbReference type="GO" id="GO:0032259">
    <property type="term" value="P:methylation"/>
    <property type="evidence" value="ECO:0007669"/>
    <property type="project" value="UniProtKB-KW"/>
</dbReference>
<protein>
    <submittedName>
        <fullName evidence="3">Putative methyltransferase</fullName>
    </submittedName>
</protein>
<feature type="domain" description="Methyltransferase type 11" evidence="2">
    <location>
        <begin position="65"/>
        <end position="159"/>
    </location>
</feature>
<dbReference type="InterPro" id="IPR050447">
    <property type="entry name" value="Erg6_SMT_methyltransf"/>
</dbReference>
<dbReference type="Proteomes" id="UP000007041">
    <property type="component" value="Chromosome"/>
</dbReference>
<reference evidence="4" key="1">
    <citation type="journal article" date="2010" name="BMC Genomics">
        <title>Clostridium sticklandii, a specialist in amino acid degradation:revisiting its metabolism through its genome sequence.</title>
        <authorList>
            <person name="Fonknechten N."/>
            <person name="Chaussonnerie S."/>
            <person name="Tricot S."/>
            <person name="Lajus A."/>
            <person name="Andreesen J.R."/>
            <person name="Perchat N."/>
            <person name="Pelletier E."/>
            <person name="Gouyvenoux M."/>
            <person name="Barbe V."/>
            <person name="Salanoubat M."/>
            <person name="Le Paslier D."/>
            <person name="Weissenbach J."/>
            <person name="Cohen G.N."/>
            <person name="Kreimeyer A."/>
        </authorList>
    </citation>
    <scope>NUCLEOTIDE SEQUENCE [LARGE SCALE GENOMIC DNA]</scope>
    <source>
        <strain evidence="4">ATCC 12662 / DSM 519 / JCM 1433 / CCUG 9281 / NCIMB 10654 / HF</strain>
    </source>
</reference>
<dbReference type="Gene3D" id="3.40.50.150">
    <property type="entry name" value="Vaccinia Virus protein VP39"/>
    <property type="match status" value="1"/>
</dbReference>
<dbReference type="HOGENOM" id="CLU_088936_0_0_9"/>
<dbReference type="Pfam" id="PF08241">
    <property type="entry name" value="Methyltransf_11"/>
    <property type="match status" value="1"/>
</dbReference>
<dbReference type="AlphaFoldDB" id="E3PWL3"/>
<dbReference type="STRING" id="1511.CLOST_0702"/>
<gene>
    <name evidence="3" type="primary">ybaJ</name>
    <name evidence="3" type="ordered locus">CLOST_0702</name>
</gene>